<evidence type="ECO:0000313" key="5">
    <source>
        <dbReference type="Proteomes" id="UP001634394"/>
    </source>
</evidence>
<dbReference type="AlphaFoldDB" id="A0ABD3UTB7"/>
<name>A0ABD3UTB7_SINWO</name>
<evidence type="ECO:0000313" key="4">
    <source>
        <dbReference type="EMBL" id="KAL3852315.1"/>
    </source>
</evidence>
<feature type="compositionally biased region" description="Pro residues" evidence="1">
    <location>
        <begin position="241"/>
        <end position="266"/>
    </location>
</feature>
<dbReference type="EMBL" id="JBJQND010000015">
    <property type="protein sequence ID" value="KAL3852315.1"/>
    <property type="molecule type" value="Genomic_DNA"/>
</dbReference>
<evidence type="ECO:0000256" key="2">
    <source>
        <dbReference type="SAM" id="Phobius"/>
    </source>
</evidence>
<keyword evidence="2" id="KW-0812">Transmembrane</keyword>
<accession>A0ABD3UTB7</accession>
<gene>
    <name evidence="4" type="ORF">ACJMK2_015972</name>
</gene>
<evidence type="ECO:0000256" key="1">
    <source>
        <dbReference type="SAM" id="MobiDB-lite"/>
    </source>
</evidence>
<feature type="chain" id="PRO_5044822941" evidence="3">
    <location>
        <begin position="22"/>
        <end position="266"/>
    </location>
</feature>
<keyword evidence="2" id="KW-1133">Transmembrane helix</keyword>
<feature type="region of interest" description="Disordered" evidence="1">
    <location>
        <begin position="230"/>
        <end position="266"/>
    </location>
</feature>
<comment type="caution">
    <text evidence="4">The sequence shown here is derived from an EMBL/GenBank/DDBJ whole genome shotgun (WGS) entry which is preliminary data.</text>
</comment>
<protein>
    <submittedName>
        <fullName evidence="4">Uncharacterized protein</fullName>
    </submittedName>
</protein>
<feature type="signal peptide" evidence="3">
    <location>
        <begin position="1"/>
        <end position="21"/>
    </location>
</feature>
<dbReference type="Proteomes" id="UP001634394">
    <property type="component" value="Unassembled WGS sequence"/>
</dbReference>
<reference evidence="4 5" key="1">
    <citation type="submission" date="2024-11" db="EMBL/GenBank/DDBJ databases">
        <title>Chromosome-level genome assembly of the freshwater bivalve Anodonta woodiana.</title>
        <authorList>
            <person name="Chen X."/>
        </authorList>
    </citation>
    <scope>NUCLEOTIDE SEQUENCE [LARGE SCALE GENOMIC DNA]</scope>
    <source>
        <strain evidence="4">MN2024</strain>
        <tissue evidence="4">Gills</tissue>
    </source>
</reference>
<keyword evidence="3" id="KW-0732">Signal</keyword>
<feature type="transmembrane region" description="Helical" evidence="2">
    <location>
        <begin position="144"/>
        <end position="169"/>
    </location>
</feature>
<organism evidence="4 5">
    <name type="scientific">Sinanodonta woodiana</name>
    <name type="common">Chinese pond mussel</name>
    <name type="synonym">Anodonta woodiana</name>
    <dbReference type="NCBI Taxonomy" id="1069815"/>
    <lineage>
        <taxon>Eukaryota</taxon>
        <taxon>Metazoa</taxon>
        <taxon>Spiralia</taxon>
        <taxon>Lophotrochozoa</taxon>
        <taxon>Mollusca</taxon>
        <taxon>Bivalvia</taxon>
        <taxon>Autobranchia</taxon>
        <taxon>Heteroconchia</taxon>
        <taxon>Palaeoheterodonta</taxon>
        <taxon>Unionida</taxon>
        <taxon>Unionoidea</taxon>
        <taxon>Unionidae</taxon>
        <taxon>Unioninae</taxon>
        <taxon>Sinanodonta</taxon>
    </lineage>
</organism>
<keyword evidence="2" id="KW-0472">Membrane</keyword>
<sequence>MMVNYFLGAVILMLTSDISNSAEPCLCPAPLYSYSTDCCREPIWKVRTTPKILWDMWWTRKPIWDAWMTTQMPIWKRSTTWRYFGDMWTTRKQSTKPTTFSPFDTRTGRTLWDWWGTRKPITTPTAPLYHSFWSTTPSSSPKDVAIIIGASVGSVTCLGILCCFIAACVRMKRVQRRPVQAQQTHPDPQRHSGTTRLPCILIRRILVRQCGGSSDTENLISNPQVNSDIAQSRSYEYNPGPITPVAPPPYSPSSPYEPPPPYSEHI</sequence>
<keyword evidence="5" id="KW-1185">Reference proteome</keyword>
<evidence type="ECO:0000256" key="3">
    <source>
        <dbReference type="SAM" id="SignalP"/>
    </source>
</evidence>
<proteinExistence type="predicted"/>